<dbReference type="PANTHER" id="PTHR43571:SF1">
    <property type="entry name" value="NADP-SPECIFIC GLUTAMATE DEHYDROGENASE 1-RELATED"/>
    <property type="match status" value="1"/>
</dbReference>
<evidence type="ECO:0000259" key="1">
    <source>
        <dbReference type="Pfam" id="PF00208"/>
    </source>
</evidence>
<dbReference type="Pfam" id="PF00208">
    <property type="entry name" value="ELFV_dehydrog"/>
    <property type="match status" value="1"/>
</dbReference>
<dbReference type="SUPFAM" id="SSF51735">
    <property type="entry name" value="NAD(P)-binding Rossmann-fold domains"/>
    <property type="match status" value="1"/>
</dbReference>
<accession>A0A5S9MIA6</accession>
<sequence length="77" mass="8234">MQHKNEISEAHAQQLVANGVIAVGEGANMPSTLKAVKVFEENRILFAPAKAANAGGVGVSALKWHKTVQEYLGHLKK</sequence>
<proteinExistence type="predicted"/>
<dbReference type="InterPro" id="IPR006096">
    <property type="entry name" value="Glu/Leu/Phe/Val/Trp_DH_C"/>
</dbReference>
<dbReference type="Proteomes" id="UP000464658">
    <property type="component" value="Chromosome"/>
</dbReference>
<evidence type="ECO:0000313" key="2">
    <source>
        <dbReference type="EMBL" id="BBP93177.1"/>
    </source>
</evidence>
<dbReference type="AlphaFoldDB" id="A0A5S9MIA6"/>
<feature type="domain" description="Glutamate/phenylalanine/leucine/valine/L-tryptophan dehydrogenase C-terminal" evidence="1">
    <location>
        <begin position="4"/>
        <end position="70"/>
    </location>
</feature>
<dbReference type="PANTHER" id="PTHR43571">
    <property type="entry name" value="NADP-SPECIFIC GLUTAMATE DEHYDROGENASE 1-RELATED"/>
    <property type="match status" value="1"/>
</dbReference>
<dbReference type="InterPro" id="IPR050724">
    <property type="entry name" value="Glu_Leu_Phe_Val_DH"/>
</dbReference>
<dbReference type="GO" id="GO:0005829">
    <property type="term" value="C:cytosol"/>
    <property type="evidence" value="ECO:0007669"/>
    <property type="project" value="TreeGrafter"/>
</dbReference>
<dbReference type="InterPro" id="IPR036291">
    <property type="entry name" value="NAD(P)-bd_dom_sf"/>
</dbReference>
<reference evidence="2 3" key="1">
    <citation type="submission" date="2019-12" db="EMBL/GenBank/DDBJ databases">
        <title>Full genome sequence of a Bacillus safensis strain isolated from commercially available natto in Indonesia.</title>
        <authorList>
            <person name="Yoshida M."/>
            <person name="Uomi M."/>
            <person name="Waturangi D."/>
            <person name="Ekaputri J.J."/>
            <person name="Setiamarga D.H.E."/>
        </authorList>
    </citation>
    <scope>NUCLEOTIDE SEQUENCE [LARGE SCALE GENOMIC DNA]</scope>
    <source>
        <strain evidence="2 3">IDN1</strain>
    </source>
</reference>
<evidence type="ECO:0000313" key="3">
    <source>
        <dbReference type="Proteomes" id="UP000464658"/>
    </source>
</evidence>
<name>A0A5S9MIA6_BACIA</name>
<dbReference type="GO" id="GO:0004354">
    <property type="term" value="F:glutamate dehydrogenase (NADP+) activity"/>
    <property type="evidence" value="ECO:0007669"/>
    <property type="project" value="TreeGrafter"/>
</dbReference>
<gene>
    <name evidence="2" type="ORF">BsIDN1_67950</name>
</gene>
<dbReference type="Gene3D" id="3.40.50.720">
    <property type="entry name" value="NAD(P)-binding Rossmann-like Domain"/>
    <property type="match status" value="1"/>
</dbReference>
<dbReference type="GO" id="GO:0006537">
    <property type="term" value="P:glutamate biosynthetic process"/>
    <property type="evidence" value="ECO:0007669"/>
    <property type="project" value="TreeGrafter"/>
</dbReference>
<dbReference type="EMBL" id="AP021906">
    <property type="protein sequence ID" value="BBP93177.1"/>
    <property type="molecule type" value="Genomic_DNA"/>
</dbReference>
<protein>
    <recommendedName>
        <fullName evidence="1">Glutamate/phenylalanine/leucine/valine/L-tryptophan dehydrogenase C-terminal domain-containing protein</fullName>
    </recommendedName>
</protein>
<organism evidence="2 3">
    <name type="scientific">Bacillus safensis</name>
    <dbReference type="NCBI Taxonomy" id="561879"/>
    <lineage>
        <taxon>Bacteria</taxon>
        <taxon>Bacillati</taxon>
        <taxon>Bacillota</taxon>
        <taxon>Bacilli</taxon>
        <taxon>Bacillales</taxon>
        <taxon>Bacillaceae</taxon>
        <taxon>Bacillus</taxon>
    </lineage>
</organism>